<sequence>MERAGIAQGYLSSGLNFLHKIEIVNGVETTHFLEAKYLMNMIVDVIWQEGLYPDINLENLDCVFGLAGAAVHNAIKAYHEVLIRQIHLDDALREYSQTAPQRLVSGFWIC</sequence>
<protein>
    <submittedName>
        <fullName evidence="1">Uncharacterized protein</fullName>
    </submittedName>
</protein>
<proteinExistence type="predicted"/>
<evidence type="ECO:0000313" key="1">
    <source>
        <dbReference type="EMBL" id="KAG1816372.1"/>
    </source>
</evidence>
<dbReference type="EMBL" id="JABBWG010000016">
    <property type="protein sequence ID" value="KAG1816372.1"/>
    <property type="molecule type" value="Genomic_DNA"/>
</dbReference>
<comment type="caution">
    <text evidence="1">The sequence shown here is derived from an EMBL/GenBank/DDBJ whole genome shotgun (WGS) entry which is preliminary data.</text>
</comment>
<dbReference type="GeneID" id="64626913"/>
<reference evidence="1" key="1">
    <citation type="journal article" date="2020" name="New Phytol.">
        <title>Comparative genomics reveals dynamic genome evolution in host specialist ectomycorrhizal fungi.</title>
        <authorList>
            <person name="Lofgren L.A."/>
            <person name="Nguyen N.H."/>
            <person name="Vilgalys R."/>
            <person name="Ruytinx J."/>
            <person name="Liao H.L."/>
            <person name="Branco S."/>
            <person name="Kuo A."/>
            <person name="LaButti K."/>
            <person name="Lipzen A."/>
            <person name="Andreopoulos W."/>
            <person name="Pangilinan J."/>
            <person name="Riley R."/>
            <person name="Hundley H."/>
            <person name="Na H."/>
            <person name="Barry K."/>
            <person name="Grigoriev I.V."/>
            <person name="Stajich J.E."/>
            <person name="Kennedy P.G."/>
        </authorList>
    </citation>
    <scope>NUCLEOTIDE SEQUENCE</scope>
    <source>
        <strain evidence="1">MN1</strain>
    </source>
</reference>
<gene>
    <name evidence="1" type="ORF">BJ212DRAFT_1299659</name>
</gene>
<dbReference type="OrthoDB" id="2685137at2759"/>
<keyword evidence="2" id="KW-1185">Reference proteome</keyword>
<evidence type="ECO:0000313" key="2">
    <source>
        <dbReference type="Proteomes" id="UP000807769"/>
    </source>
</evidence>
<dbReference type="Proteomes" id="UP000807769">
    <property type="component" value="Unassembled WGS sequence"/>
</dbReference>
<dbReference type="AlphaFoldDB" id="A0A9P7JDK6"/>
<dbReference type="RefSeq" id="XP_041193045.1">
    <property type="nucleotide sequence ID" value="XM_041332896.1"/>
</dbReference>
<organism evidence="1 2">
    <name type="scientific">Suillus subaureus</name>
    <dbReference type="NCBI Taxonomy" id="48587"/>
    <lineage>
        <taxon>Eukaryota</taxon>
        <taxon>Fungi</taxon>
        <taxon>Dikarya</taxon>
        <taxon>Basidiomycota</taxon>
        <taxon>Agaricomycotina</taxon>
        <taxon>Agaricomycetes</taxon>
        <taxon>Agaricomycetidae</taxon>
        <taxon>Boletales</taxon>
        <taxon>Suillineae</taxon>
        <taxon>Suillaceae</taxon>
        <taxon>Suillus</taxon>
    </lineage>
</organism>
<accession>A0A9P7JDK6</accession>
<name>A0A9P7JDK6_9AGAM</name>